<keyword evidence="1" id="KW-0378">Hydrolase</keyword>
<evidence type="ECO:0000313" key="1">
    <source>
        <dbReference type="EMBL" id="PMB81870.1"/>
    </source>
</evidence>
<dbReference type="InterPro" id="IPR000150">
    <property type="entry name" value="Cof"/>
</dbReference>
<gene>
    <name evidence="1" type="ORF">CK797_08905</name>
</gene>
<name>A0A2J6NKJ0_9LACO</name>
<dbReference type="SFLD" id="SFLDS00003">
    <property type="entry name" value="Haloacid_Dehalogenase"/>
    <property type="match status" value="1"/>
</dbReference>
<dbReference type="OrthoDB" id="9814970at2"/>
<dbReference type="InterPro" id="IPR006379">
    <property type="entry name" value="HAD-SF_hydro_IIB"/>
</dbReference>
<dbReference type="EMBL" id="PNFV01000017">
    <property type="protein sequence ID" value="PMB81870.1"/>
    <property type="molecule type" value="Genomic_DNA"/>
</dbReference>
<reference evidence="1 2" key="1">
    <citation type="submission" date="2017-09" db="EMBL/GenBank/DDBJ databases">
        <title>Bacterial strain isolated from the female urinary microbiota.</title>
        <authorList>
            <person name="Thomas-White K."/>
            <person name="Kumar N."/>
            <person name="Forster S."/>
            <person name="Putonti C."/>
            <person name="Lawley T."/>
            <person name="Wolfe A.J."/>
        </authorList>
    </citation>
    <scope>NUCLEOTIDE SEQUENCE [LARGE SCALE GENOMIC DNA]</scope>
    <source>
        <strain evidence="1 2">UMB0683</strain>
    </source>
</reference>
<dbReference type="PROSITE" id="PS01229">
    <property type="entry name" value="COF_2"/>
    <property type="match status" value="1"/>
</dbReference>
<proteinExistence type="predicted"/>
<dbReference type="PANTHER" id="PTHR10000:SF53">
    <property type="entry name" value="5-AMINO-6-(5-PHOSPHO-D-RIBITYLAMINO)URACIL PHOSPHATASE YBJI-RELATED"/>
    <property type="match status" value="1"/>
</dbReference>
<dbReference type="InterPro" id="IPR036412">
    <property type="entry name" value="HAD-like_sf"/>
</dbReference>
<dbReference type="Gene3D" id="3.40.50.1000">
    <property type="entry name" value="HAD superfamily/HAD-like"/>
    <property type="match status" value="1"/>
</dbReference>
<dbReference type="Pfam" id="PF08282">
    <property type="entry name" value="Hydrolase_3"/>
    <property type="match status" value="1"/>
</dbReference>
<dbReference type="NCBIfam" id="TIGR01484">
    <property type="entry name" value="HAD-SF-IIB"/>
    <property type="match status" value="1"/>
</dbReference>
<organism evidence="1 2">
    <name type="scientific">Limosilactobacillus pontis</name>
    <dbReference type="NCBI Taxonomy" id="35787"/>
    <lineage>
        <taxon>Bacteria</taxon>
        <taxon>Bacillati</taxon>
        <taxon>Bacillota</taxon>
        <taxon>Bacilli</taxon>
        <taxon>Lactobacillales</taxon>
        <taxon>Lactobacillaceae</taxon>
        <taxon>Limosilactobacillus</taxon>
    </lineage>
</organism>
<dbReference type="GO" id="GO:0005829">
    <property type="term" value="C:cytosol"/>
    <property type="evidence" value="ECO:0007669"/>
    <property type="project" value="TreeGrafter"/>
</dbReference>
<dbReference type="RefSeq" id="WP_104689385.1">
    <property type="nucleotide sequence ID" value="NZ_JBKTHY010000024.1"/>
</dbReference>
<dbReference type="GO" id="GO:0016791">
    <property type="term" value="F:phosphatase activity"/>
    <property type="evidence" value="ECO:0007669"/>
    <property type="project" value="TreeGrafter"/>
</dbReference>
<evidence type="ECO:0000313" key="2">
    <source>
        <dbReference type="Proteomes" id="UP000239920"/>
    </source>
</evidence>
<protein>
    <submittedName>
        <fullName evidence="1">HAD family hydrolase</fullName>
    </submittedName>
</protein>
<dbReference type="GO" id="GO:0000287">
    <property type="term" value="F:magnesium ion binding"/>
    <property type="evidence" value="ECO:0007669"/>
    <property type="project" value="TreeGrafter"/>
</dbReference>
<comment type="caution">
    <text evidence="1">The sequence shown here is derived from an EMBL/GenBank/DDBJ whole genome shotgun (WGS) entry which is preliminary data.</text>
</comment>
<dbReference type="Proteomes" id="UP000239920">
    <property type="component" value="Unassembled WGS sequence"/>
</dbReference>
<dbReference type="CDD" id="cd07518">
    <property type="entry name" value="HAD_YbiV-Like"/>
    <property type="match status" value="1"/>
</dbReference>
<dbReference type="InterPro" id="IPR023214">
    <property type="entry name" value="HAD_sf"/>
</dbReference>
<dbReference type="NCBIfam" id="TIGR00099">
    <property type="entry name" value="Cof-subfamily"/>
    <property type="match status" value="1"/>
</dbReference>
<dbReference type="SFLD" id="SFLDG01140">
    <property type="entry name" value="C2.B:_Phosphomannomutase_and_P"/>
    <property type="match status" value="1"/>
</dbReference>
<dbReference type="SUPFAM" id="SSF56784">
    <property type="entry name" value="HAD-like"/>
    <property type="match status" value="1"/>
</dbReference>
<dbReference type="Gene3D" id="3.30.1240.10">
    <property type="match status" value="1"/>
</dbReference>
<accession>A0A2J6NKJ0</accession>
<dbReference type="PANTHER" id="PTHR10000">
    <property type="entry name" value="PHOSPHOSERINE PHOSPHATASE"/>
    <property type="match status" value="1"/>
</dbReference>
<sequence>MIRAVATDIDGTFLTNQRDYDRQRFAQVYSAMNSRDIRFIVASGDQYYFLRSLFPNMADQLAFVAENGALTIDRGEELHCGRLNMNDVQAVIAYLDRILGVNFIVCGRRSAYVRASDPVYFQEGVRQFYTRVKTVQDFDEIGDDVIFKFALAVPPARQEKIAWGINTSFAGIIRATASGYGAIDLIIPGMDKSHGLRLLLDRWGISPADLVAFGDGENDLEMFALAGTSYAMNNAPVNVQAAASHVIGTNNDQAVLAKLEQLIE</sequence>
<dbReference type="AlphaFoldDB" id="A0A2J6NKJ0"/>